<feature type="non-terminal residue" evidence="2">
    <location>
        <position position="1"/>
    </location>
</feature>
<dbReference type="InterPro" id="IPR024474">
    <property type="entry name" value="Znf_dom_IS66"/>
</dbReference>
<name>T1B2N6_9ZZZZ</name>
<dbReference type="Pfam" id="PF13005">
    <property type="entry name" value="zf-IS66"/>
    <property type="match status" value="1"/>
</dbReference>
<dbReference type="AlphaFoldDB" id="T1B2N6"/>
<organism evidence="2">
    <name type="scientific">mine drainage metagenome</name>
    <dbReference type="NCBI Taxonomy" id="410659"/>
    <lineage>
        <taxon>unclassified sequences</taxon>
        <taxon>metagenomes</taxon>
        <taxon>ecological metagenomes</taxon>
    </lineage>
</organism>
<sequence>PHAPETCRCCGADLGGAELVDEEVRQVFEIPTPKIVVTEHRVYKLRCSCGEVNEGAFPPEARAPAS</sequence>
<feature type="domain" description="Transposase IS66 zinc-finger binding" evidence="1">
    <location>
        <begin position="4"/>
        <end position="49"/>
    </location>
</feature>
<protein>
    <recommendedName>
        <fullName evidence="1">Transposase IS66 zinc-finger binding domain-containing protein</fullName>
    </recommendedName>
</protein>
<proteinExistence type="predicted"/>
<accession>T1B2N6</accession>
<evidence type="ECO:0000259" key="1">
    <source>
        <dbReference type="Pfam" id="PF13005"/>
    </source>
</evidence>
<reference evidence="2" key="2">
    <citation type="journal article" date="2014" name="ISME J.">
        <title>Microbial stratification in low pH oxic and suboxic macroscopic growths along an acid mine drainage.</title>
        <authorList>
            <person name="Mendez-Garcia C."/>
            <person name="Mesa V."/>
            <person name="Sprenger R.R."/>
            <person name="Richter M."/>
            <person name="Diez M.S."/>
            <person name="Solano J."/>
            <person name="Bargiela R."/>
            <person name="Golyshina O.V."/>
            <person name="Manteca A."/>
            <person name="Ramos J.L."/>
            <person name="Gallego J.R."/>
            <person name="Llorente I."/>
            <person name="Martins Dos Santos V.A."/>
            <person name="Jensen O.N."/>
            <person name="Pelaez A.I."/>
            <person name="Sanchez J."/>
            <person name="Ferrer M."/>
        </authorList>
    </citation>
    <scope>NUCLEOTIDE SEQUENCE</scope>
</reference>
<comment type="caution">
    <text evidence="2">The sequence shown here is derived from an EMBL/GenBank/DDBJ whole genome shotgun (WGS) entry which is preliminary data.</text>
</comment>
<gene>
    <name evidence="2" type="ORF">B1B_11989</name>
</gene>
<evidence type="ECO:0000313" key="2">
    <source>
        <dbReference type="EMBL" id="EQD48600.1"/>
    </source>
</evidence>
<reference evidence="2" key="1">
    <citation type="submission" date="2013-08" db="EMBL/GenBank/DDBJ databases">
        <authorList>
            <person name="Mendez C."/>
            <person name="Richter M."/>
            <person name="Ferrer M."/>
            <person name="Sanchez J."/>
        </authorList>
    </citation>
    <scope>NUCLEOTIDE SEQUENCE</scope>
</reference>
<dbReference type="EMBL" id="AUZY01007820">
    <property type="protein sequence ID" value="EQD48600.1"/>
    <property type="molecule type" value="Genomic_DNA"/>
</dbReference>